<name>A0A8D8ACV4_CULPI</name>
<proteinExistence type="predicted"/>
<evidence type="ECO:0000313" key="1">
    <source>
        <dbReference type="EMBL" id="CAG6452106.1"/>
    </source>
</evidence>
<dbReference type="EMBL" id="HBUE01307617">
    <property type="protein sequence ID" value="CAG6581816.1"/>
    <property type="molecule type" value="Transcribed_RNA"/>
</dbReference>
<protein>
    <submittedName>
        <fullName evidence="1">(northern house mosquito) hypothetical protein</fullName>
    </submittedName>
</protein>
<sequence>MQQRRFRQRFLHKSTLSAIVAETSCQALSCTWACLYSVLLLSNRHGCFLTADTNAMLNCWSSGVSLVGPMFFLARSGGQLCVRDDQRVARLRSSVLGETFFRTRNSQNIFPSIFPASNHKHFTNN</sequence>
<dbReference type="EMBL" id="HBUE01020076">
    <property type="protein sequence ID" value="CAG6452106.1"/>
    <property type="molecule type" value="Transcribed_RNA"/>
</dbReference>
<dbReference type="AlphaFoldDB" id="A0A8D8ACV4"/>
<dbReference type="EMBL" id="HBUE01201443">
    <property type="protein sequence ID" value="CAG6530010.1"/>
    <property type="molecule type" value="Transcribed_RNA"/>
</dbReference>
<reference evidence="1" key="1">
    <citation type="submission" date="2021-05" db="EMBL/GenBank/DDBJ databases">
        <authorList>
            <person name="Alioto T."/>
            <person name="Alioto T."/>
            <person name="Gomez Garrido J."/>
        </authorList>
    </citation>
    <scope>NUCLEOTIDE SEQUENCE</scope>
</reference>
<organism evidence="1">
    <name type="scientific">Culex pipiens</name>
    <name type="common">House mosquito</name>
    <dbReference type="NCBI Taxonomy" id="7175"/>
    <lineage>
        <taxon>Eukaryota</taxon>
        <taxon>Metazoa</taxon>
        <taxon>Ecdysozoa</taxon>
        <taxon>Arthropoda</taxon>
        <taxon>Hexapoda</taxon>
        <taxon>Insecta</taxon>
        <taxon>Pterygota</taxon>
        <taxon>Neoptera</taxon>
        <taxon>Endopterygota</taxon>
        <taxon>Diptera</taxon>
        <taxon>Nematocera</taxon>
        <taxon>Culicoidea</taxon>
        <taxon>Culicidae</taxon>
        <taxon>Culicinae</taxon>
        <taxon>Culicini</taxon>
        <taxon>Culex</taxon>
        <taxon>Culex</taxon>
    </lineage>
</organism>
<accession>A0A8D8ACV4</accession>